<evidence type="ECO:0000313" key="3">
    <source>
        <dbReference type="EMBL" id="AEE96502.1"/>
    </source>
</evidence>
<gene>
    <name evidence="3" type="ordered locus">Mahau_1308</name>
</gene>
<dbReference type="Gene3D" id="3.10.180.10">
    <property type="entry name" value="2,3-Dihydroxybiphenyl 1,2-Dioxygenase, domain 1"/>
    <property type="match status" value="1"/>
</dbReference>
<dbReference type="PANTHER" id="PTHR43048">
    <property type="entry name" value="METHYLMALONYL-COA EPIMERASE"/>
    <property type="match status" value="1"/>
</dbReference>
<accession>F3ZWQ9</accession>
<dbReference type="STRING" id="697281.Mahau_1308"/>
<protein>
    <submittedName>
        <fullName evidence="3">Glyoxalase/bleomycin resistance protein/dioxygenase</fullName>
    </submittedName>
</protein>
<evidence type="ECO:0000259" key="2">
    <source>
        <dbReference type="PROSITE" id="PS51819"/>
    </source>
</evidence>
<dbReference type="GO" id="GO:0046872">
    <property type="term" value="F:metal ion binding"/>
    <property type="evidence" value="ECO:0007669"/>
    <property type="project" value="UniProtKB-KW"/>
</dbReference>
<dbReference type="InterPro" id="IPR029068">
    <property type="entry name" value="Glyas_Bleomycin-R_OHBP_Dase"/>
</dbReference>
<sequence length="132" mass="14872">MIQGLYHIGVYTKDIGRSIEFYSQILGFTVKWRGIVDHPTMGNMPVAVVELGGCIIELVQPANPDAVAKEAGPVQHIALKVEDINTLTMLLKDKGIQFYPDEIENLPSFWKGIKHIFIYGPSNERIELVEEY</sequence>
<reference evidence="3 4" key="2">
    <citation type="journal article" date="2011" name="Stand. Genomic Sci.">
        <title>Complete genome sequence of Mahella australiensis type strain (50-1 BON).</title>
        <authorList>
            <person name="Sikorski J."/>
            <person name="Teshima H."/>
            <person name="Nolan M."/>
            <person name="Lucas S."/>
            <person name="Hammon N."/>
            <person name="Deshpande S."/>
            <person name="Cheng J.F."/>
            <person name="Pitluck S."/>
            <person name="Liolios K."/>
            <person name="Pagani I."/>
            <person name="Ivanova N."/>
            <person name="Huntemann M."/>
            <person name="Mavromatis K."/>
            <person name="Ovchinikova G."/>
            <person name="Pati A."/>
            <person name="Tapia R."/>
            <person name="Han C."/>
            <person name="Goodwin L."/>
            <person name="Chen A."/>
            <person name="Palaniappan K."/>
            <person name="Land M."/>
            <person name="Hauser L."/>
            <person name="Ngatchou-Djao O.D."/>
            <person name="Rohde M."/>
            <person name="Pukall R."/>
            <person name="Spring S."/>
            <person name="Abt B."/>
            <person name="Goker M."/>
            <person name="Detter J.C."/>
            <person name="Woyke T."/>
            <person name="Bristow J."/>
            <person name="Markowitz V."/>
            <person name="Hugenholtz P."/>
            <person name="Eisen J.A."/>
            <person name="Kyrpides N.C."/>
            <person name="Klenk H.P."/>
            <person name="Lapidus A."/>
        </authorList>
    </citation>
    <scope>NUCLEOTIDE SEQUENCE [LARGE SCALE GENOMIC DNA]</scope>
    <source>
        <strain evidence="4">DSM 15567 / CIP 107919 / 50-1 BON</strain>
    </source>
</reference>
<dbReference type="RefSeq" id="WP_013780932.1">
    <property type="nucleotide sequence ID" value="NC_015520.1"/>
</dbReference>
<dbReference type="AlphaFoldDB" id="F3ZWQ9"/>
<dbReference type="HOGENOM" id="CLU_046006_8_2_9"/>
<dbReference type="EMBL" id="CP002360">
    <property type="protein sequence ID" value="AEE96502.1"/>
    <property type="molecule type" value="Genomic_DNA"/>
</dbReference>
<feature type="domain" description="VOC" evidence="2">
    <location>
        <begin position="4"/>
        <end position="131"/>
    </location>
</feature>
<organism evidence="3 4">
    <name type="scientific">Mahella australiensis (strain DSM 15567 / CIP 107919 / 50-1 BON)</name>
    <dbReference type="NCBI Taxonomy" id="697281"/>
    <lineage>
        <taxon>Bacteria</taxon>
        <taxon>Bacillati</taxon>
        <taxon>Bacillota</taxon>
        <taxon>Clostridia</taxon>
        <taxon>Thermoanaerobacterales</taxon>
        <taxon>Thermoanaerobacterales Family IV. Incertae Sedis</taxon>
        <taxon>Mahella</taxon>
    </lineage>
</organism>
<evidence type="ECO:0000313" key="4">
    <source>
        <dbReference type="Proteomes" id="UP000008457"/>
    </source>
</evidence>
<name>F3ZWQ9_MAHA5</name>
<dbReference type="SUPFAM" id="SSF54593">
    <property type="entry name" value="Glyoxalase/Bleomycin resistance protein/Dihydroxybiphenyl dioxygenase"/>
    <property type="match status" value="1"/>
</dbReference>
<dbReference type="Pfam" id="PF13669">
    <property type="entry name" value="Glyoxalase_4"/>
    <property type="match status" value="1"/>
</dbReference>
<reference evidence="4" key="1">
    <citation type="submission" date="2010-11" db="EMBL/GenBank/DDBJ databases">
        <title>The complete genome of Mahella australiensis DSM 15567.</title>
        <authorList>
            <consortium name="US DOE Joint Genome Institute (JGI-PGF)"/>
            <person name="Lucas S."/>
            <person name="Copeland A."/>
            <person name="Lapidus A."/>
            <person name="Bruce D."/>
            <person name="Goodwin L."/>
            <person name="Pitluck S."/>
            <person name="Kyrpides N."/>
            <person name="Mavromatis K."/>
            <person name="Pagani I."/>
            <person name="Ivanova N."/>
            <person name="Teshima H."/>
            <person name="Brettin T."/>
            <person name="Detter J.C."/>
            <person name="Han C."/>
            <person name="Tapia R."/>
            <person name="Land M."/>
            <person name="Hauser L."/>
            <person name="Markowitz V."/>
            <person name="Cheng J.-F."/>
            <person name="Hugenholtz P."/>
            <person name="Woyke T."/>
            <person name="Wu D."/>
            <person name="Spring S."/>
            <person name="Pukall R."/>
            <person name="Steenblock K."/>
            <person name="Schneider S."/>
            <person name="Klenk H.-P."/>
            <person name="Eisen J.A."/>
        </authorList>
    </citation>
    <scope>NUCLEOTIDE SEQUENCE [LARGE SCALE GENOMIC DNA]</scope>
    <source>
        <strain evidence="4">DSM 15567 / CIP 107919 / 50-1 BON</strain>
    </source>
</reference>
<dbReference type="Proteomes" id="UP000008457">
    <property type="component" value="Chromosome"/>
</dbReference>
<keyword evidence="1" id="KW-0479">Metal-binding</keyword>
<dbReference type="InterPro" id="IPR037523">
    <property type="entry name" value="VOC_core"/>
</dbReference>
<proteinExistence type="predicted"/>
<evidence type="ECO:0000256" key="1">
    <source>
        <dbReference type="ARBA" id="ARBA00022723"/>
    </source>
</evidence>
<keyword evidence="4" id="KW-1185">Reference proteome</keyword>
<dbReference type="GO" id="GO:0004493">
    <property type="term" value="F:methylmalonyl-CoA epimerase activity"/>
    <property type="evidence" value="ECO:0007669"/>
    <property type="project" value="TreeGrafter"/>
</dbReference>
<dbReference type="PANTHER" id="PTHR43048:SF3">
    <property type="entry name" value="METHYLMALONYL-COA EPIMERASE, MITOCHONDRIAL"/>
    <property type="match status" value="1"/>
</dbReference>
<dbReference type="PROSITE" id="PS51819">
    <property type="entry name" value="VOC"/>
    <property type="match status" value="1"/>
</dbReference>
<dbReference type="GO" id="GO:0046491">
    <property type="term" value="P:L-methylmalonyl-CoA metabolic process"/>
    <property type="evidence" value="ECO:0007669"/>
    <property type="project" value="TreeGrafter"/>
</dbReference>
<dbReference type="KEGG" id="mas:Mahau_1308"/>
<dbReference type="InterPro" id="IPR051785">
    <property type="entry name" value="MMCE/EMCE_epimerase"/>
</dbReference>
<dbReference type="OrthoDB" id="192739at2"/>
<dbReference type="eggNOG" id="COG0346">
    <property type="taxonomic scope" value="Bacteria"/>
</dbReference>